<name>A0A553N7Q5_TIGCA</name>
<accession>A0A553N7Q5</accession>
<reference evidence="2 3" key="1">
    <citation type="journal article" date="2018" name="Nat. Ecol. Evol.">
        <title>Genomic signatures of mitonuclear coevolution across populations of Tigriopus californicus.</title>
        <authorList>
            <person name="Barreto F.S."/>
            <person name="Watson E.T."/>
            <person name="Lima T.G."/>
            <person name="Willett C.S."/>
            <person name="Edmands S."/>
            <person name="Li W."/>
            <person name="Burton R.S."/>
        </authorList>
    </citation>
    <scope>NUCLEOTIDE SEQUENCE [LARGE SCALE GENOMIC DNA]</scope>
    <source>
        <strain evidence="2 3">San Diego</strain>
    </source>
</reference>
<comment type="caution">
    <text evidence="2">The sequence shown here is derived from an EMBL/GenBank/DDBJ whole genome shotgun (WGS) entry which is preliminary data.</text>
</comment>
<evidence type="ECO:0000313" key="3">
    <source>
        <dbReference type="Proteomes" id="UP000318571"/>
    </source>
</evidence>
<keyword evidence="3" id="KW-1185">Reference proteome</keyword>
<sequence length="369" mass="42001">MPVLIKKNVSSTNVYCVAIVILLLYHLGFLSPLTANLIQSEANGRASTHCSKVATPDFASLSDEPVFVNQSTRVPLCQCQIQLPQVYSTHSSFEDTTCSATAFARGDHQRVVGFSFYGDSRSPKHKSKQYYQGIIDNLGLMNKFYPGWIMRLYFDLNLGDDLLGSLCELSCQNANLDLCHIQHLPGTPLPNASRIFPMNWRFFPTLDPQVDLFVSRDLDSRFSDREQSAVQEWLNSKWAFHMMRDHPAHVVSILGSGWGVKLTSTEIRSQWKSAWMIGKNSPIMWATRGMTGPDQGFLKRFVWPWAKKDSIQHDSYTCQVFPGTLGFPTPRKNEPDNFIASVVAQNMSIWKICPYQCRREGHRLDWIYC</sequence>
<gene>
    <name evidence="2" type="ORF">TCAL_06243</name>
</gene>
<evidence type="ECO:0000256" key="1">
    <source>
        <dbReference type="SAM" id="Phobius"/>
    </source>
</evidence>
<evidence type="ECO:0000313" key="2">
    <source>
        <dbReference type="EMBL" id="TRY61440.1"/>
    </source>
</evidence>
<dbReference type="Proteomes" id="UP000318571">
    <property type="component" value="Chromosome 8"/>
</dbReference>
<dbReference type="OMA" id="FPMNWRF"/>
<keyword evidence="1" id="KW-0472">Membrane</keyword>
<keyword evidence="1" id="KW-0812">Transmembrane</keyword>
<protein>
    <submittedName>
        <fullName evidence="2">Uncharacterized protein</fullName>
    </submittedName>
</protein>
<feature type="transmembrane region" description="Helical" evidence="1">
    <location>
        <begin position="12"/>
        <end position="30"/>
    </location>
</feature>
<dbReference type="AlphaFoldDB" id="A0A553N7Q5"/>
<organism evidence="2 3">
    <name type="scientific">Tigriopus californicus</name>
    <name type="common">Marine copepod</name>
    <dbReference type="NCBI Taxonomy" id="6832"/>
    <lineage>
        <taxon>Eukaryota</taxon>
        <taxon>Metazoa</taxon>
        <taxon>Ecdysozoa</taxon>
        <taxon>Arthropoda</taxon>
        <taxon>Crustacea</taxon>
        <taxon>Multicrustacea</taxon>
        <taxon>Hexanauplia</taxon>
        <taxon>Copepoda</taxon>
        <taxon>Harpacticoida</taxon>
        <taxon>Harpacticidae</taxon>
        <taxon>Tigriopus</taxon>
    </lineage>
</organism>
<keyword evidence="1" id="KW-1133">Transmembrane helix</keyword>
<dbReference type="EMBL" id="VCGU01000459">
    <property type="protein sequence ID" value="TRY61440.1"/>
    <property type="molecule type" value="Genomic_DNA"/>
</dbReference>
<proteinExistence type="predicted"/>